<keyword evidence="1" id="KW-0229">DNA integration</keyword>
<dbReference type="STRING" id="398512.Bccel_0029"/>
<dbReference type="PROSITE" id="PS00397">
    <property type="entry name" value="RECOMBINASES_1"/>
    <property type="match status" value="1"/>
</dbReference>
<dbReference type="InterPro" id="IPR050639">
    <property type="entry name" value="SSR_resolvase"/>
</dbReference>
<dbReference type="PROSITE" id="PS51736">
    <property type="entry name" value="RECOMBINASES_3"/>
    <property type="match status" value="1"/>
</dbReference>
<evidence type="ECO:0000256" key="2">
    <source>
        <dbReference type="ARBA" id="ARBA00023125"/>
    </source>
</evidence>
<dbReference type="InterPro" id="IPR036162">
    <property type="entry name" value="Resolvase-like_N_sf"/>
</dbReference>
<feature type="domain" description="Resolvase/invertase-type recombinase catalytic" evidence="6">
    <location>
        <begin position="17"/>
        <end position="183"/>
    </location>
</feature>
<reference evidence="9" key="1">
    <citation type="submission" date="2015-07" db="EMBL/GenBank/DDBJ databases">
        <title>Near-Complete Genome Sequence of the Cellulolytic Bacterium Bacteroides (Pseudobacteroides) cellulosolvens ATCC 35603.</title>
        <authorList>
            <person name="Dassa B."/>
            <person name="Utturkar S.M."/>
            <person name="Klingeman D.M."/>
            <person name="Hurt R.A."/>
            <person name="Keller M."/>
            <person name="Xu J."/>
            <person name="Reddy Y.H.K."/>
            <person name="Borovok I."/>
            <person name="Grinberg I.R."/>
            <person name="Lamed R."/>
            <person name="Zhivin O."/>
            <person name="Bayer E.A."/>
            <person name="Brown S.D."/>
        </authorList>
    </citation>
    <scope>NUCLEOTIDE SEQUENCE [LARGE SCALE GENOMIC DNA]</scope>
    <source>
        <strain evidence="9">DSM 2933</strain>
    </source>
</reference>
<name>A0A0L6JH34_9FIRM</name>
<dbReference type="AlphaFoldDB" id="A0A0L6JH34"/>
<dbReference type="InterPro" id="IPR038109">
    <property type="entry name" value="DNA_bind_recomb_sf"/>
</dbReference>
<keyword evidence="9" id="KW-1185">Reference proteome</keyword>
<sequence length="528" mass="61250">MEKKTSSKSKSAEPNNIAAAYIRVSTKNQEEKGFSIEVQREKAISYAKEKNLVLSNDMIYEETKPVSKTSKDDDEGDGFYERLKRRPALNEIIQLINENKISHLIIYTRDRLTRNFQDFITLKSFFNKAGVTIHYSRPGEIYKIEDTKINNFLELILASVAELEANTIGIRVKGGNRSCIKKGFWAGGKVPFGFHSIHDPQNKKNSILRADKYEKAIIEEIFNMYSEYGFGYRKISDFMNEKYPFIKWTKSKIESIIKNETYTGYIVWDRRGGRRSPGKHQEHDKSPFLSEACIISANQWDKVTSLRKKKEILKDAKYFNTPFILRGKLVCGICGSVMKCKNYGKGKKSVYKCPTLNTKGIAEMIIEKEEIEQYFIQELKKLFTYNMDKLWDLYSARLKEQENNNMQMMKLINKKLKEIGVLKGRIDSVIDKNIEEPVKSSILEQRVMLNKKEQSLRKHYDEVVNFSYEKYNSKSEFCSALIGINDKVNMSTDSNKRMLFDILVERIVTMEKAGGFNIDIILNPPKEI</sequence>
<dbReference type="GO" id="GO:0003677">
    <property type="term" value="F:DNA binding"/>
    <property type="evidence" value="ECO:0007669"/>
    <property type="project" value="UniProtKB-KW"/>
</dbReference>
<evidence type="ECO:0000259" key="6">
    <source>
        <dbReference type="PROSITE" id="PS51736"/>
    </source>
</evidence>
<evidence type="ECO:0000256" key="5">
    <source>
        <dbReference type="PROSITE-ProRule" id="PRU10137"/>
    </source>
</evidence>
<dbReference type="PANTHER" id="PTHR30461:SF2">
    <property type="entry name" value="SERINE RECOMBINASE PINE-RELATED"/>
    <property type="match status" value="1"/>
</dbReference>
<dbReference type="Pfam" id="PF13408">
    <property type="entry name" value="Zn_ribbon_recom"/>
    <property type="match status" value="1"/>
</dbReference>
<dbReference type="GO" id="GO:0015074">
    <property type="term" value="P:DNA integration"/>
    <property type="evidence" value="ECO:0007669"/>
    <property type="project" value="UniProtKB-KW"/>
</dbReference>
<dbReference type="Pfam" id="PF07508">
    <property type="entry name" value="Recombinase"/>
    <property type="match status" value="1"/>
</dbReference>
<dbReference type="InterPro" id="IPR006119">
    <property type="entry name" value="Resolv_N"/>
</dbReference>
<dbReference type="RefSeq" id="WP_036939296.1">
    <property type="nucleotide sequence ID" value="NZ_JQKC01000009.1"/>
</dbReference>
<dbReference type="OrthoDB" id="9781670at2"/>
<dbReference type="Gene3D" id="3.40.50.1390">
    <property type="entry name" value="Resolvase, N-terminal catalytic domain"/>
    <property type="match status" value="1"/>
</dbReference>
<keyword evidence="3" id="KW-0233">DNA recombination</keyword>
<gene>
    <name evidence="8" type="ORF">Bccel_0029</name>
</gene>
<evidence type="ECO:0000313" key="8">
    <source>
        <dbReference type="EMBL" id="KNY24772.1"/>
    </source>
</evidence>
<dbReference type="eggNOG" id="COG1961">
    <property type="taxonomic scope" value="Bacteria"/>
</dbReference>
<protein>
    <submittedName>
        <fullName evidence="8">Resolvase domain-containing protein</fullName>
    </submittedName>
</protein>
<accession>A0A0L6JH34</accession>
<organism evidence="8 9">
    <name type="scientific">Pseudobacteroides cellulosolvens ATCC 35603 = DSM 2933</name>
    <dbReference type="NCBI Taxonomy" id="398512"/>
    <lineage>
        <taxon>Bacteria</taxon>
        <taxon>Bacillati</taxon>
        <taxon>Bacillota</taxon>
        <taxon>Clostridia</taxon>
        <taxon>Eubacteriales</taxon>
        <taxon>Oscillospiraceae</taxon>
        <taxon>Pseudobacteroides</taxon>
    </lineage>
</organism>
<evidence type="ECO:0000256" key="3">
    <source>
        <dbReference type="ARBA" id="ARBA00023172"/>
    </source>
</evidence>
<dbReference type="SUPFAM" id="SSF53041">
    <property type="entry name" value="Resolvase-like"/>
    <property type="match status" value="1"/>
</dbReference>
<dbReference type="CDD" id="cd00338">
    <property type="entry name" value="Ser_Recombinase"/>
    <property type="match status" value="1"/>
</dbReference>
<dbReference type="PANTHER" id="PTHR30461">
    <property type="entry name" value="DNA-INVERTASE FROM LAMBDOID PROPHAGE"/>
    <property type="match status" value="1"/>
</dbReference>
<dbReference type="InterPro" id="IPR006118">
    <property type="entry name" value="Recombinase_CS"/>
</dbReference>
<evidence type="ECO:0000256" key="4">
    <source>
        <dbReference type="PIRSR" id="PIRSR606118-50"/>
    </source>
</evidence>
<dbReference type="Proteomes" id="UP000036923">
    <property type="component" value="Unassembled WGS sequence"/>
</dbReference>
<dbReference type="InterPro" id="IPR011109">
    <property type="entry name" value="DNA_bind_recombinase_dom"/>
</dbReference>
<keyword evidence="2" id="KW-0238">DNA-binding</keyword>
<dbReference type="Pfam" id="PF00239">
    <property type="entry name" value="Resolvase"/>
    <property type="match status" value="1"/>
</dbReference>
<proteinExistence type="predicted"/>
<dbReference type="GO" id="GO:0000150">
    <property type="term" value="F:DNA strand exchange activity"/>
    <property type="evidence" value="ECO:0007669"/>
    <property type="project" value="InterPro"/>
</dbReference>
<comment type="caution">
    <text evidence="8">The sequence shown here is derived from an EMBL/GenBank/DDBJ whole genome shotgun (WGS) entry which is preliminary data.</text>
</comment>
<dbReference type="EMBL" id="LGTC01000001">
    <property type="protein sequence ID" value="KNY24772.1"/>
    <property type="molecule type" value="Genomic_DNA"/>
</dbReference>
<feature type="active site" description="O-(5'-phospho-DNA)-serine intermediate" evidence="4 5">
    <location>
        <position position="25"/>
    </location>
</feature>
<evidence type="ECO:0000313" key="9">
    <source>
        <dbReference type="Proteomes" id="UP000036923"/>
    </source>
</evidence>
<dbReference type="Gene3D" id="3.90.1750.20">
    <property type="entry name" value="Putative Large Serine Recombinase, Chain B, Domain 2"/>
    <property type="match status" value="1"/>
</dbReference>
<evidence type="ECO:0000256" key="1">
    <source>
        <dbReference type="ARBA" id="ARBA00022908"/>
    </source>
</evidence>
<evidence type="ECO:0000259" key="7">
    <source>
        <dbReference type="PROSITE" id="PS51737"/>
    </source>
</evidence>
<feature type="domain" description="Recombinase" evidence="7">
    <location>
        <begin position="191"/>
        <end position="313"/>
    </location>
</feature>
<dbReference type="SMART" id="SM00857">
    <property type="entry name" value="Resolvase"/>
    <property type="match status" value="1"/>
</dbReference>
<dbReference type="PROSITE" id="PS51737">
    <property type="entry name" value="RECOMBINASE_DNA_BIND"/>
    <property type="match status" value="1"/>
</dbReference>
<dbReference type="InterPro" id="IPR025827">
    <property type="entry name" value="Zn_ribbon_recom_dom"/>
</dbReference>